<name>A0A2S6AW81_9NOCA</name>
<reference evidence="2 3" key="1">
    <citation type="submission" date="2018-02" db="EMBL/GenBank/DDBJ databases">
        <title>8 Nocardia nova and 1 Nocardia cyriacigeorgica strain used for evolution to TMP-SMX.</title>
        <authorList>
            <person name="Mehta H."/>
            <person name="Weng J."/>
            <person name="Shamoo Y."/>
        </authorList>
    </citation>
    <scope>NUCLEOTIDE SEQUENCE [LARGE SCALE GENOMIC DNA]</scope>
    <source>
        <strain evidence="2 3">MDA3139</strain>
    </source>
</reference>
<accession>A0A2S6AW81</accession>
<comment type="caution">
    <text evidence="2">The sequence shown here is derived from an EMBL/GenBank/DDBJ whole genome shotgun (WGS) entry which is preliminary data.</text>
</comment>
<sequence length="101" mass="10732">MEVRVRGRVPARRSGAVRDDAVRSETGPDIPTLQLIPETGLSSIPCGWLLPELPTALLIAVFVGTGWVGYAASDRPIPDPPLTVVVAPGDRDTLSVTFGDR</sequence>
<evidence type="ECO:0000313" key="3">
    <source>
        <dbReference type="Proteomes" id="UP000239874"/>
    </source>
</evidence>
<dbReference type="Proteomes" id="UP000239874">
    <property type="component" value="Unassembled WGS sequence"/>
</dbReference>
<dbReference type="EMBL" id="PSZC01000002">
    <property type="protein sequence ID" value="PPJ39444.1"/>
    <property type="molecule type" value="Genomic_DNA"/>
</dbReference>
<gene>
    <name evidence="2" type="ORF">C5E45_04740</name>
</gene>
<proteinExistence type="predicted"/>
<dbReference type="AlphaFoldDB" id="A0A2S6AW81"/>
<evidence type="ECO:0000256" key="1">
    <source>
        <dbReference type="SAM" id="MobiDB-lite"/>
    </source>
</evidence>
<organism evidence="2 3">
    <name type="scientific">Nocardia nova</name>
    <dbReference type="NCBI Taxonomy" id="37330"/>
    <lineage>
        <taxon>Bacteria</taxon>
        <taxon>Bacillati</taxon>
        <taxon>Actinomycetota</taxon>
        <taxon>Actinomycetes</taxon>
        <taxon>Mycobacteriales</taxon>
        <taxon>Nocardiaceae</taxon>
        <taxon>Nocardia</taxon>
    </lineage>
</organism>
<dbReference type="OrthoDB" id="4560833at2"/>
<feature type="compositionally biased region" description="Basic residues" evidence="1">
    <location>
        <begin position="1"/>
        <end position="11"/>
    </location>
</feature>
<dbReference type="RefSeq" id="WP_104374399.1">
    <property type="nucleotide sequence ID" value="NZ_PSZC01000002.1"/>
</dbReference>
<protein>
    <submittedName>
        <fullName evidence="2">Uncharacterized protein</fullName>
    </submittedName>
</protein>
<feature type="region of interest" description="Disordered" evidence="1">
    <location>
        <begin position="1"/>
        <end position="24"/>
    </location>
</feature>
<evidence type="ECO:0000313" key="2">
    <source>
        <dbReference type="EMBL" id="PPJ39444.1"/>
    </source>
</evidence>